<name>A0ABS6VT25_9GAMM</name>
<keyword evidence="5" id="KW-1185">Reference proteome</keyword>
<dbReference type="PANTHER" id="PTHR48050">
    <property type="entry name" value="STEROL 3-BETA-GLUCOSYLTRANSFERASE"/>
    <property type="match status" value="1"/>
</dbReference>
<evidence type="ECO:0000313" key="4">
    <source>
        <dbReference type="EMBL" id="MBW2941467.1"/>
    </source>
</evidence>
<evidence type="ECO:0000259" key="2">
    <source>
        <dbReference type="Pfam" id="PF03033"/>
    </source>
</evidence>
<feature type="domain" description="Glycosyltransferase family 28 N-terminal" evidence="2">
    <location>
        <begin position="3"/>
        <end position="87"/>
    </location>
</feature>
<dbReference type="InterPro" id="IPR002213">
    <property type="entry name" value="UDP_glucos_trans"/>
</dbReference>
<protein>
    <submittedName>
        <fullName evidence="4">Glycosyltransferase</fullName>
    </submittedName>
</protein>
<dbReference type="PANTHER" id="PTHR48050:SF13">
    <property type="entry name" value="STEROL 3-BETA-GLUCOSYLTRANSFERASE UGT80A2"/>
    <property type="match status" value="1"/>
</dbReference>
<comment type="caution">
    <text evidence="4">The sequence shown here is derived from an EMBL/GenBank/DDBJ whole genome shotgun (WGS) entry which is preliminary data.</text>
</comment>
<accession>A0ABS6VT25</accession>
<evidence type="ECO:0000259" key="3">
    <source>
        <dbReference type="Pfam" id="PF06722"/>
    </source>
</evidence>
<dbReference type="Pfam" id="PF06722">
    <property type="entry name" value="EryCIII-like_C"/>
    <property type="match status" value="1"/>
</dbReference>
<feature type="region of interest" description="Disordered" evidence="1">
    <location>
        <begin position="421"/>
        <end position="466"/>
    </location>
</feature>
<dbReference type="InterPro" id="IPR010610">
    <property type="entry name" value="EryCIII-like_C"/>
</dbReference>
<dbReference type="Pfam" id="PF03033">
    <property type="entry name" value="Glyco_transf_28"/>
    <property type="match status" value="1"/>
</dbReference>
<evidence type="ECO:0000256" key="1">
    <source>
        <dbReference type="SAM" id="MobiDB-lite"/>
    </source>
</evidence>
<dbReference type="Proteomes" id="UP001166291">
    <property type="component" value="Unassembled WGS sequence"/>
</dbReference>
<evidence type="ECO:0000313" key="5">
    <source>
        <dbReference type="Proteomes" id="UP001166291"/>
    </source>
</evidence>
<dbReference type="EMBL" id="JAHWDQ010000003">
    <property type="protein sequence ID" value="MBW2941467.1"/>
    <property type="molecule type" value="Genomic_DNA"/>
</dbReference>
<feature type="domain" description="Erythromycin biosynthesis protein CIII-like C-terminal" evidence="3">
    <location>
        <begin position="302"/>
        <end position="400"/>
    </location>
</feature>
<reference evidence="4" key="1">
    <citation type="submission" date="2021-07" db="EMBL/GenBank/DDBJ databases">
        <title>Zhongshania sp. CAU 1632 isolated from seawater.</title>
        <authorList>
            <person name="Kim W."/>
        </authorList>
    </citation>
    <scope>NUCLEOTIDE SEQUENCE</scope>
    <source>
        <strain evidence="4">CAU 1632</strain>
    </source>
</reference>
<feature type="compositionally biased region" description="Polar residues" evidence="1">
    <location>
        <begin position="450"/>
        <end position="466"/>
    </location>
</feature>
<dbReference type="CDD" id="cd03784">
    <property type="entry name" value="GT1_Gtf-like"/>
    <property type="match status" value="1"/>
</dbReference>
<sequence length="466" mass="49992">MNITIFSIGTQGDVRPFIALGIGLQAEGHKVCIASGKTCEALVKNHGLSYSPLSADFLEVMAKDPRAIQRGLNPLKLMNTARAHLKEMAQHWAEEGLAAAEGAELLLGNGMMAVLANSLGEALNIPAVETHLQPVTPCPDIPPMMLTPPDNPRNGAINELLYHFLRAVTWRMLSAAYGPVRKSLKLSALPWYGPYYRQKKQDRRILYGFSPALLPPSSSWPTGVQVCGNWFLSGESQWRASEELLGFLAAGEKPIYLGFGSMLSDDTDNLSAIIYEAIARSGRRAIIATGWGGLAAQVQDNENIIVIDAAPHDWLFPQMALAVHHGGAGTTAAAIRAGIPSVVIPFFGDQPFWAWRLAQNGVAPKMLKRKSLSAAGFVDAIAEASALSMQNSARKLAQEIAREDGVRTAIELLRQWELLGPSASQPTSEPARTDRGSTSDIGKPCGMNSGGTSKITDGSETTTSTV</sequence>
<dbReference type="InterPro" id="IPR004276">
    <property type="entry name" value="GlycoTrans_28_N"/>
</dbReference>
<organism evidence="4 5">
    <name type="scientific">Zhongshania aquimaris</name>
    <dbReference type="NCBI Taxonomy" id="2857107"/>
    <lineage>
        <taxon>Bacteria</taxon>
        <taxon>Pseudomonadati</taxon>
        <taxon>Pseudomonadota</taxon>
        <taxon>Gammaproteobacteria</taxon>
        <taxon>Cellvibrionales</taxon>
        <taxon>Spongiibacteraceae</taxon>
        <taxon>Zhongshania</taxon>
    </lineage>
</organism>
<dbReference type="RefSeq" id="WP_219043717.1">
    <property type="nucleotide sequence ID" value="NZ_JAHWDQ010000003.1"/>
</dbReference>
<dbReference type="InterPro" id="IPR050426">
    <property type="entry name" value="Glycosyltransferase_28"/>
</dbReference>
<proteinExistence type="predicted"/>
<gene>
    <name evidence="4" type="ORF">KXJ70_11790</name>
</gene>